<feature type="compositionally biased region" description="Polar residues" evidence="1">
    <location>
        <begin position="318"/>
        <end position="343"/>
    </location>
</feature>
<dbReference type="AlphaFoldDB" id="A0AAF0DX73"/>
<feature type="region of interest" description="Disordered" evidence="1">
    <location>
        <begin position="317"/>
        <end position="446"/>
    </location>
</feature>
<accession>A0AAF0DX73</accession>
<sequence>MPRSLRTYASTRLEKQKHMHELIESTTDVNRLLWEAQVAFSAHQYTLSAVLYRRAAELGNAFACAFLAKLFGFGVVRTNQSVFLFERDTLRGLAWGILAFQRISEQLSTAEASSSDCASQWSLLNQTLTLLCTLSCAPESCLGVSTNESHADISMPLLLLFPRSCEIYTARPSKDMQQVEGTRHSLWSALKETLEKSQDLFAHTADSDDPPDSAQLETAKTIAKTHTTFLEAFLAMRSAFLEKSTASVDAAYEGWLAYLSEANKCPDSANLSRYRRVATEGQQWSAPHSDRKISAVVSEAEHSALSKRISSIFPFASDTGSQRKSASSVFQDVNTMLRQTSRPPRSLSKMAANRHPSRSSPGPALLSRSSVAPVTPLSSQEAITVQNQESYAGASTPKLRGMSSASSQHSQVQDSNKRLGRRPSVSSLASTSDMPSYLDRMNDEVPSFGRRRTSSIVSVSPSLMFHVKSSEAPEVVLCEDSAMGGKVDSHQNAHLVQDHSSQDLRARLRRQASSASIRTLGK</sequence>
<gene>
    <name evidence="2" type="primary">PET8</name>
    <name evidence="2" type="ORF">MOBT1_000237</name>
</gene>
<organism evidence="2 3">
    <name type="scientific">Malassezia obtusa</name>
    <dbReference type="NCBI Taxonomy" id="76774"/>
    <lineage>
        <taxon>Eukaryota</taxon>
        <taxon>Fungi</taxon>
        <taxon>Dikarya</taxon>
        <taxon>Basidiomycota</taxon>
        <taxon>Ustilaginomycotina</taxon>
        <taxon>Malasseziomycetes</taxon>
        <taxon>Malasseziales</taxon>
        <taxon>Malasseziaceae</taxon>
        <taxon>Malassezia</taxon>
    </lineage>
</organism>
<dbReference type="Proteomes" id="UP001214603">
    <property type="component" value="Chromosome 1"/>
</dbReference>
<feature type="compositionally biased region" description="Polar residues" evidence="1">
    <location>
        <begin position="367"/>
        <end position="390"/>
    </location>
</feature>
<proteinExistence type="predicted"/>
<protein>
    <submittedName>
        <fullName evidence="2">S-adenosylmethionine transporter</fullName>
    </submittedName>
</protein>
<evidence type="ECO:0000313" key="3">
    <source>
        <dbReference type="Proteomes" id="UP001214603"/>
    </source>
</evidence>
<name>A0AAF0DX73_9BASI</name>
<dbReference type="EMBL" id="CP119934">
    <property type="protein sequence ID" value="WFD01569.1"/>
    <property type="molecule type" value="Genomic_DNA"/>
</dbReference>
<keyword evidence="3" id="KW-1185">Reference proteome</keyword>
<evidence type="ECO:0000256" key="1">
    <source>
        <dbReference type="SAM" id="MobiDB-lite"/>
    </source>
</evidence>
<evidence type="ECO:0000313" key="2">
    <source>
        <dbReference type="EMBL" id="WFD01569.1"/>
    </source>
</evidence>
<feature type="compositionally biased region" description="Polar residues" evidence="1">
    <location>
        <begin position="424"/>
        <end position="434"/>
    </location>
</feature>
<feature type="compositionally biased region" description="Polar residues" evidence="1">
    <location>
        <begin position="403"/>
        <end position="414"/>
    </location>
</feature>
<reference evidence="2" key="1">
    <citation type="submission" date="2023-03" db="EMBL/GenBank/DDBJ databases">
        <title>Mating type loci evolution in Malassezia.</title>
        <authorList>
            <person name="Coelho M.A."/>
        </authorList>
    </citation>
    <scope>NUCLEOTIDE SEQUENCE</scope>
    <source>
        <strain evidence="2">CBS 7876</strain>
    </source>
</reference>